<proteinExistence type="predicted"/>
<dbReference type="Proteomes" id="UP001175228">
    <property type="component" value="Unassembled WGS sequence"/>
</dbReference>
<accession>A0AA39QJ13</accession>
<comment type="caution">
    <text evidence="1">The sequence shown here is derived from an EMBL/GenBank/DDBJ whole genome shotgun (WGS) entry which is preliminary data.</text>
</comment>
<gene>
    <name evidence="1" type="ORF">EDD18DRAFT_1100962</name>
</gene>
<keyword evidence="2" id="KW-1185">Reference proteome</keyword>
<dbReference type="AlphaFoldDB" id="A0AA39QJ13"/>
<dbReference type="EMBL" id="JAUEPU010000005">
    <property type="protein sequence ID" value="KAK0502549.1"/>
    <property type="molecule type" value="Genomic_DNA"/>
</dbReference>
<evidence type="ECO:0000313" key="1">
    <source>
        <dbReference type="EMBL" id="KAK0502549.1"/>
    </source>
</evidence>
<reference evidence="1" key="1">
    <citation type="submission" date="2023-06" db="EMBL/GenBank/DDBJ databases">
        <authorList>
            <consortium name="Lawrence Berkeley National Laboratory"/>
            <person name="Ahrendt S."/>
            <person name="Sahu N."/>
            <person name="Indic B."/>
            <person name="Wong-Bajracharya J."/>
            <person name="Merenyi Z."/>
            <person name="Ke H.-M."/>
            <person name="Monk M."/>
            <person name="Kocsube S."/>
            <person name="Drula E."/>
            <person name="Lipzen A."/>
            <person name="Balint B."/>
            <person name="Henrissat B."/>
            <person name="Andreopoulos B."/>
            <person name="Martin F.M."/>
            <person name="Harder C.B."/>
            <person name="Rigling D."/>
            <person name="Ford K.L."/>
            <person name="Foster G.D."/>
            <person name="Pangilinan J."/>
            <person name="Papanicolaou A."/>
            <person name="Barry K."/>
            <person name="LaButti K."/>
            <person name="Viragh M."/>
            <person name="Koriabine M."/>
            <person name="Yan M."/>
            <person name="Riley R."/>
            <person name="Champramary S."/>
            <person name="Plett K.L."/>
            <person name="Tsai I.J."/>
            <person name="Slot J."/>
            <person name="Sipos G."/>
            <person name="Plett J."/>
            <person name="Nagy L.G."/>
            <person name="Grigoriev I.V."/>
        </authorList>
    </citation>
    <scope>NUCLEOTIDE SEQUENCE</scope>
    <source>
        <strain evidence="1">HWK02</strain>
    </source>
</reference>
<sequence>MTTILTLSYAGMRHAGWRGPRWRGLWDSVRRRPPKVHTPTANDEDNGQALWGINGLSNDVPDSTCIPSLQCLPLPPLSPPNIEVLAPPRTPTDPISMHLPLFEWGNMAMDPILPPDPAITCHPPTIPIPALSDILLAVQASPLPQNLITPVFDSGESNDTLLWPPIIPLAVQWPL</sequence>
<name>A0AA39QJ13_9AGAR</name>
<organism evidence="1 2">
    <name type="scientific">Armillaria luteobubalina</name>
    <dbReference type="NCBI Taxonomy" id="153913"/>
    <lineage>
        <taxon>Eukaryota</taxon>
        <taxon>Fungi</taxon>
        <taxon>Dikarya</taxon>
        <taxon>Basidiomycota</taxon>
        <taxon>Agaricomycotina</taxon>
        <taxon>Agaricomycetes</taxon>
        <taxon>Agaricomycetidae</taxon>
        <taxon>Agaricales</taxon>
        <taxon>Marasmiineae</taxon>
        <taxon>Physalacriaceae</taxon>
        <taxon>Armillaria</taxon>
    </lineage>
</organism>
<protein>
    <submittedName>
        <fullName evidence="1">Uncharacterized protein</fullName>
    </submittedName>
</protein>
<evidence type="ECO:0000313" key="2">
    <source>
        <dbReference type="Proteomes" id="UP001175228"/>
    </source>
</evidence>